<keyword evidence="2" id="KW-0732">Signal</keyword>
<sequence>MNRFGICGRALPSLLLAVLLTATAAVAQERDMEERLRELERQVELIRQQLEGQDSAAIARLRMQIEAITREIEELKLGQEVVVPADSGLYGLGPAASRVYRAGQGVSIGGYGELLYENFASEREDGSTSGATDQLDALRAVFYVGYKFGGDFLFNSEIELEHASTGGDGSVSVEFAYIDWLFSEPLGARAGLLLVPMGLLNELHEPPIFLGSERPLTERAIIPSTWRENGVGLFGGAEGFSYRAYLVNGLDATGFSAAGLRGGRQKGSKALAEDFAAVARVDFEGILGLLVGSSVYLGNSGQGAVSPIDGSTIDARTVIWEGHAQYRARGIWLRGLAALADVSDVEEINQAQGFTGNASVGERLIGWYLEGGYDLLRSVRTGQRLLPYVRYEQVNTQDRVPTGFSANPANDQQIVTLGAAWFPIPNIVVKADYQIRKNEADTGVDQFNVNLGYMF</sequence>
<organism evidence="3 4">
    <name type="scientific">Candidatus Kutchimonas denitrificans</name>
    <dbReference type="NCBI Taxonomy" id="3056748"/>
    <lineage>
        <taxon>Bacteria</taxon>
        <taxon>Pseudomonadati</taxon>
        <taxon>Gemmatimonadota</taxon>
        <taxon>Gemmatimonadia</taxon>
        <taxon>Candidatus Palauibacterales</taxon>
        <taxon>Candidatus Palauibacteraceae</taxon>
        <taxon>Candidatus Kutchimonas</taxon>
    </lineage>
</organism>
<gene>
    <name evidence="3" type="ORF">GWO12_04650</name>
</gene>
<dbReference type="EMBL" id="JAACAK010000036">
    <property type="protein sequence ID" value="NIR74389.1"/>
    <property type="molecule type" value="Genomic_DNA"/>
</dbReference>
<accession>A0AAE4Z6R6</accession>
<evidence type="ECO:0000256" key="1">
    <source>
        <dbReference type="SAM" id="Coils"/>
    </source>
</evidence>
<feature type="chain" id="PRO_5042154954" description="Porin" evidence="2">
    <location>
        <begin position="28"/>
        <end position="455"/>
    </location>
</feature>
<dbReference type="Proteomes" id="UP000702544">
    <property type="component" value="Unassembled WGS sequence"/>
</dbReference>
<comment type="caution">
    <text evidence="3">The sequence shown here is derived from an EMBL/GenBank/DDBJ whole genome shotgun (WGS) entry which is preliminary data.</text>
</comment>
<reference evidence="3 4" key="1">
    <citation type="submission" date="2020-01" db="EMBL/GenBank/DDBJ databases">
        <title>Genomes assembled from Gulf of Kutch pelagic sediment metagenomes.</title>
        <authorList>
            <person name="Chandrashekar M."/>
            <person name="Mahajan M.S."/>
            <person name="Dave K.J."/>
            <person name="Vatsa P."/>
            <person name="Nathani N.M."/>
        </authorList>
    </citation>
    <scope>NUCLEOTIDE SEQUENCE [LARGE SCALE GENOMIC DNA]</scope>
    <source>
        <strain evidence="3">KS3-K002</strain>
    </source>
</reference>
<protein>
    <recommendedName>
        <fullName evidence="5">Porin</fullName>
    </recommendedName>
</protein>
<keyword evidence="1" id="KW-0175">Coiled coil</keyword>
<dbReference type="Gene3D" id="2.40.160.10">
    <property type="entry name" value="Porin"/>
    <property type="match status" value="1"/>
</dbReference>
<evidence type="ECO:0000313" key="3">
    <source>
        <dbReference type="EMBL" id="NIR74389.1"/>
    </source>
</evidence>
<evidence type="ECO:0000256" key="2">
    <source>
        <dbReference type="SAM" id="SignalP"/>
    </source>
</evidence>
<dbReference type="SUPFAM" id="SSF56935">
    <property type="entry name" value="Porins"/>
    <property type="match status" value="1"/>
</dbReference>
<evidence type="ECO:0008006" key="5">
    <source>
        <dbReference type="Google" id="ProtNLM"/>
    </source>
</evidence>
<dbReference type="InterPro" id="IPR023614">
    <property type="entry name" value="Porin_dom_sf"/>
</dbReference>
<proteinExistence type="predicted"/>
<dbReference type="AlphaFoldDB" id="A0AAE4Z6R6"/>
<evidence type="ECO:0000313" key="4">
    <source>
        <dbReference type="Proteomes" id="UP000702544"/>
    </source>
</evidence>
<feature type="signal peptide" evidence="2">
    <location>
        <begin position="1"/>
        <end position="27"/>
    </location>
</feature>
<name>A0AAE4Z6R6_9BACT</name>
<feature type="coiled-coil region" evidence="1">
    <location>
        <begin position="22"/>
        <end position="78"/>
    </location>
</feature>